<evidence type="ECO:0000313" key="9">
    <source>
        <dbReference type="Ensembl" id="ENSGALP00010040100.1"/>
    </source>
</evidence>
<name>A0A8V1A2I8_CHICK</name>
<keyword evidence="1 6" id="KW-0768">Sushi</keyword>
<evidence type="ECO:0000256" key="6">
    <source>
        <dbReference type="PROSITE-ProRule" id="PRU00302"/>
    </source>
</evidence>
<evidence type="ECO:0000256" key="4">
    <source>
        <dbReference type="ARBA" id="ARBA00023157"/>
    </source>
</evidence>
<dbReference type="CDD" id="cd00033">
    <property type="entry name" value="CCP"/>
    <property type="match status" value="4"/>
</dbReference>
<dbReference type="FunFam" id="2.10.70.10:FF:000014">
    <property type="entry name" value="Membrane cofactor protein"/>
    <property type="match status" value="2"/>
</dbReference>
<dbReference type="InterPro" id="IPR035976">
    <property type="entry name" value="Sushi/SCR/CCP_sf"/>
</dbReference>
<feature type="disulfide bond" evidence="6">
    <location>
        <begin position="226"/>
        <end position="253"/>
    </location>
</feature>
<organism evidence="9 10">
    <name type="scientific">Gallus gallus</name>
    <name type="common">Chicken</name>
    <dbReference type="NCBI Taxonomy" id="9031"/>
    <lineage>
        <taxon>Eukaryota</taxon>
        <taxon>Metazoa</taxon>
        <taxon>Chordata</taxon>
        <taxon>Craniata</taxon>
        <taxon>Vertebrata</taxon>
        <taxon>Euteleostomi</taxon>
        <taxon>Archelosauria</taxon>
        <taxon>Archosauria</taxon>
        <taxon>Dinosauria</taxon>
        <taxon>Saurischia</taxon>
        <taxon>Theropoda</taxon>
        <taxon>Coelurosauria</taxon>
        <taxon>Aves</taxon>
        <taxon>Neognathae</taxon>
        <taxon>Galloanserae</taxon>
        <taxon>Galliformes</taxon>
        <taxon>Phasianidae</taxon>
        <taxon>Phasianinae</taxon>
        <taxon>Gallus</taxon>
    </lineage>
</organism>
<dbReference type="PANTHER" id="PTHR46393:SF7">
    <property type="entry name" value="COMPLEMENT C2"/>
    <property type="match status" value="1"/>
</dbReference>
<keyword evidence="4 6" id="KW-1015">Disulfide bond</keyword>
<feature type="domain" description="Sushi" evidence="8">
    <location>
        <begin position="198"/>
        <end position="255"/>
    </location>
</feature>
<feature type="disulfide bond" evidence="6">
    <location>
        <begin position="111"/>
        <end position="138"/>
    </location>
</feature>
<dbReference type="Pfam" id="PF00084">
    <property type="entry name" value="Sushi"/>
    <property type="match status" value="4"/>
</dbReference>
<protein>
    <recommendedName>
        <fullName evidence="8">Sushi domain-containing protein</fullName>
    </recommendedName>
</protein>
<dbReference type="Ensembl" id="ENSGALT00010065834.1">
    <property type="protein sequence ID" value="ENSGALP00010040100.1"/>
    <property type="gene ID" value="ENSGALG00010027155.1"/>
</dbReference>
<accession>A0A8V1A2I8</accession>
<reference evidence="9" key="1">
    <citation type="submission" date="2020-11" db="EMBL/GenBank/DDBJ databases">
        <title>Gallus gallus (Chicken) genome, bGalGal1, GRCg7b, maternal haplotype autosomes + Z &amp; W.</title>
        <authorList>
            <person name="Warren W."/>
            <person name="Formenti G."/>
            <person name="Fedrigo O."/>
            <person name="Haase B."/>
            <person name="Mountcastle J."/>
            <person name="Balacco J."/>
            <person name="Tracey A."/>
            <person name="Schneider V."/>
            <person name="Okimoto R."/>
            <person name="Cheng H."/>
            <person name="Hawken R."/>
            <person name="Howe K."/>
            <person name="Jarvis E.D."/>
        </authorList>
    </citation>
    <scope>NUCLEOTIDE SEQUENCE [LARGE SCALE GENOMIC DNA]</scope>
    <source>
        <strain evidence="9">Broiler</strain>
    </source>
</reference>
<proteinExistence type="predicted"/>
<reference evidence="9" key="3">
    <citation type="submission" date="2025-09" db="UniProtKB">
        <authorList>
            <consortium name="Ensembl"/>
        </authorList>
    </citation>
    <scope>IDENTIFICATION</scope>
    <source>
        <strain evidence="9">broiler</strain>
    </source>
</reference>
<evidence type="ECO:0000313" key="10">
    <source>
        <dbReference type="Proteomes" id="UP000000539"/>
    </source>
</evidence>
<keyword evidence="2" id="KW-0732">Signal</keyword>
<feature type="domain" description="Sushi" evidence="8">
    <location>
        <begin position="27"/>
        <end position="86"/>
    </location>
</feature>
<dbReference type="SUPFAM" id="SSF57535">
    <property type="entry name" value="Complement control module/SCR domain"/>
    <property type="match status" value="4"/>
</dbReference>
<evidence type="ECO:0000256" key="7">
    <source>
        <dbReference type="SAM" id="MobiDB-lite"/>
    </source>
</evidence>
<evidence type="ECO:0000256" key="5">
    <source>
        <dbReference type="ARBA" id="ARBA00023180"/>
    </source>
</evidence>
<keyword evidence="10" id="KW-1185">Reference proteome</keyword>
<dbReference type="AlphaFoldDB" id="A0A8V1A2I8"/>
<feature type="disulfide bond" evidence="6">
    <location>
        <begin position="29"/>
        <end position="72"/>
    </location>
</feature>
<feature type="compositionally biased region" description="Polar residues" evidence="7">
    <location>
        <begin position="277"/>
        <end position="289"/>
    </location>
</feature>
<comment type="caution">
    <text evidence="6">Lacks conserved residue(s) required for the propagation of feature annotation.</text>
</comment>
<feature type="domain" description="Sushi" evidence="8">
    <location>
        <begin position="87"/>
        <end position="140"/>
    </location>
</feature>
<dbReference type="Gene3D" id="2.10.70.10">
    <property type="entry name" value="Complement Module, domain 1"/>
    <property type="match status" value="4"/>
</dbReference>
<keyword evidence="5" id="KW-0325">Glycoprotein</keyword>
<reference evidence="9" key="2">
    <citation type="submission" date="2025-08" db="UniProtKB">
        <authorList>
            <consortium name="Ensembl"/>
        </authorList>
    </citation>
    <scope>IDENTIFICATION</scope>
    <source>
        <strain evidence="9">broiler</strain>
    </source>
</reference>
<dbReference type="PROSITE" id="PS50923">
    <property type="entry name" value="SUSHI"/>
    <property type="match status" value="3"/>
</dbReference>
<dbReference type="Proteomes" id="UP000000539">
    <property type="component" value="Chromosome 26"/>
</dbReference>
<evidence type="ECO:0000256" key="3">
    <source>
        <dbReference type="ARBA" id="ARBA00022737"/>
    </source>
</evidence>
<dbReference type="GeneTree" id="ENSGT00940000161110"/>
<evidence type="ECO:0000259" key="8">
    <source>
        <dbReference type="PROSITE" id="PS50923"/>
    </source>
</evidence>
<feature type="region of interest" description="Disordered" evidence="7">
    <location>
        <begin position="277"/>
        <end position="301"/>
    </location>
</feature>
<keyword evidence="3" id="KW-0677">Repeat</keyword>
<dbReference type="SMART" id="SM00032">
    <property type="entry name" value="CCP"/>
    <property type="match status" value="4"/>
</dbReference>
<evidence type="ECO:0000256" key="1">
    <source>
        <dbReference type="ARBA" id="ARBA00022659"/>
    </source>
</evidence>
<dbReference type="InterPro" id="IPR000436">
    <property type="entry name" value="Sushi_SCR_CCP_dom"/>
</dbReference>
<dbReference type="PANTHER" id="PTHR46393">
    <property type="entry name" value="SUSHI DOMAIN-CONTAINING PROTEIN"/>
    <property type="match status" value="1"/>
</dbReference>
<sequence length="372" mass="40632">MESCCCWLLEHAVNPQPPPPKLSCSPGRCPSPPAVDHADRRLSYELLVGSTVTYFCRHGYMLIPGVSPTTTCLTDFTWSAVPALCQSECSLPFALGKQDKYSVGQQVEFQCNPGYTMWGSQRIQCWSDGNWKPPVPYCDKGEPKWHFLGGSWELHLQLFPYGMEVKYSCAEGLSLIGDESIYCTSEDGVNLTWSGPAPVCRGESAEPQMDLSRHTFSYGTSVHFSCNEGFVLHGSAESRCVADGTWQPALPECQPGESSFNVWLLICRSKTTRAISPTPISGRENSAGDTKTLPGDSKTEGGIARTEQGVPGAHSALSRLPCGHSPCGQSTYKKPPRNCMVRASTHRSRSLLPCCMLEHRGVFCSNPQIGHA</sequence>
<evidence type="ECO:0000256" key="2">
    <source>
        <dbReference type="ARBA" id="ARBA00022729"/>
    </source>
</evidence>